<feature type="region of interest" description="Disordered" evidence="1">
    <location>
        <begin position="158"/>
        <end position="246"/>
    </location>
</feature>
<protein>
    <recommendedName>
        <fullName evidence="5">DUF3300 domain-containing protein</fullName>
    </recommendedName>
</protein>
<feature type="chain" id="PRO_5021966706" description="DUF3300 domain-containing protein" evidence="2">
    <location>
        <begin position="23"/>
        <end position="246"/>
    </location>
</feature>
<evidence type="ECO:0000313" key="3">
    <source>
        <dbReference type="EMBL" id="TSJ40681.1"/>
    </source>
</evidence>
<evidence type="ECO:0008006" key="5">
    <source>
        <dbReference type="Google" id="ProtNLM"/>
    </source>
</evidence>
<feature type="compositionally biased region" description="Basic and acidic residues" evidence="1">
    <location>
        <begin position="221"/>
        <end position="246"/>
    </location>
</feature>
<dbReference type="OrthoDB" id="799522at2"/>
<dbReference type="Proteomes" id="UP000318733">
    <property type="component" value="Unassembled WGS sequence"/>
</dbReference>
<evidence type="ECO:0000256" key="1">
    <source>
        <dbReference type="SAM" id="MobiDB-lite"/>
    </source>
</evidence>
<feature type="signal peptide" evidence="2">
    <location>
        <begin position="1"/>
        <end position="22"/>
    </location>
</feature>
<evidence type="ECO:0000313" key="4">
    <source>
        <dbReference type="Proteomes" id="UP000318733"/>
    </source>
</evidence>
<keyword evidence="4" id="KW-1185">Reference proteome</keyword>
<sequence length="246" mass="29313">MKKIALISAIALSGLFFNTANAQIHIGFGIHINTPAVRVVAAAPVYTEYTPADDYYYLPDVDAYYSVPERCYYYNDGDNWVTATYLPGEYRNYDWRSARHYEVRANRPYLNADVYRARYRGNVYDWRRFNDRRFYAREDRRDDNFRFERRDDRRGIAHDDSRFQRDFGRGPQNWSAPQGRNNDRGPQNWGNRDQGRNDNRQQNRDNGNQGRFDNRQNGNDNRGRDNNSNEHFADYRGQNGHDRFRS</sequence>
<comment type="caution">
    <text evidence="3">The sequence shown here is derived from an EMBL/GenBank/DDBJ whole genome shotgun (WGS) entry which is preliminary data.</text>
</comment>
<feature type="compositionally biased region" description="Basic and acidic residues" evidence="1">
    <location>
        <begin position="158"/>
        <end position="168"/>
    </location>
</feature>
<feature type="compositionally biased region" description="Basic and acidic residues" evidence="1">
    <location>
        <begin position="193"/>
        <end position="203"/>
    </location>
</feature>
<evidence type="ECO:0000256" key="2">
    <source>
        <dbReference type="SAM" id="SignalP"/>
    </source>
</evidence>
<dbReference type="AlphaFoldDB" id="A0A556ML77"/>
<feature type="compositionally biased region" description="Low complexity" evidence="1">
    <location>
        <begin position="204"/>
        <end position="220"/>
    </location>
</feature>
<accession>A0A556ML77</accession>
<gene>
    <name evidence="3" type="ORF">FO440_13125</name>
</gene>
<dbReference type="RefSeq" id="WP_144248718.1">
    <property type="nucleotide sequence ID" value="NZ_VLPK01000002.1"/>
</dbReference>
<feature type="compositionally biased region" description="Polar residues" evidence="1">
    <location>
        <begin position="172"/>
        <end position="189"/>
    </location>
</feature>
<reference evidence="3 4" key="1">
    <citation type="submission" date="2019-07" db="EMBL/GenBank/DDBJ databases">
        <authorList>
            <person name="Huq M.A."/>
        </authorList>
    </citation>
    <scope>NUCLEOTIDE SEQUENCE [LARGE SCALE GENOMIC DNA]</scope>
    <source>
        <strain evidence="3 4">MAH-19</strain>
    </source>
</reference>
<keyword evidence="2" id="KW-0732">Signal</keyword>
<organism evidence="3 4">
    <name type="scientific">Mucilaginibacter corticis</name>
    <dbReference type="NCBI Taxonomy" id="2597670"/>
    <lineage>
        <taxon>Bacteria</taxon>
        <taxon>Pseudomonadati</taxon>
        <taxon>Bacteroidota</taxon>
        <taxon>Sphingobacteriia</taxon>
        <taxon>Sphingobacteriales</taxon>
        <taxon>Sphingobacteriaceae</taxon>
        <taxon>Mucilaginibacter</taxon>
    </lineage>
</organism>
<dbReference type="EMBL" id="VLPK01000002">
    <property type="protein sequence ID" value="TSJ40681.1"/>
    <property type="molecule type" value="Genomic_DNA"/>
</dbReference>
<name>A0A556ML77_9SPHI</name>
<proteinExistence type="predicted"/>